<keyword evidence="2" id="KW-1185">Reference proteome</keyword>
<evidence type="ECO:0000313" key="2">
    <source>
        <dbReference type="Proteomes" id="UP000789525"/>
    </source>
</evidence>
<dbReference type="Proteomes" id="UP000789525">
    <property type="component" value="Unassembled WGS sequence"/>
</dbReference>
<comment type="caution">
    <text evidence="1">The sequence shown here is derived from an EMBL/GenBank/DDBJ whole genome shotgun (WGS) entry which is preliminary data.</text>
</comment>
<protein>
    <submittedName>
        <fullName evidence="1">11363_t:CDS:1</fullName>
    </submittedName>
</protein>
<proteinExistence type="predicted"/>
<evidence type="ECO:0000313" key="1">
    <source>
        <dbReference type="EMBL" id="CAG8644856.1"/>
    </source>
</evidence>
<dbReference type="EMBL" id="CAJVPT010019946">
    <property type="protein sequence ID" value="CAG8644856.1"/>
    <property type="molecule type" value="Genomic_DNA"/>
</dbReference>
<accession>A0ACA9NC62</accession>
<reference evidence="1" key="1">
    <citation type="submission" date="2021-06" db="EMBL/GenBank/DDBJ databases">
        <authorList>
            <person name="Kallberg Y."/>
            <person name="Tangrot J."/>
            <person name="Rosling A."/>
        </authorList>
    </citation>
    <scope>NUCLEOTIDE SEQUENCE</scope>
    <source>
        <strain evidence="1">CL356</strain>
    </source>
</reference>
<gene>
    <name evidence="1" type="ORF">ACOLOM_LOCUS8066</name>
</gene>
<sequence length="247" mass="27657">MNQMTNPIKLVQKGDLNSLQTYLVAFPREESCKIVNAPDQHGDTLVHFSARFHRKDILALLIKSYGGNTMAVNEHGIYLSAASKKTKSLSSTLCLAQSKSGRLPIHTAALFNHPEVVFYFLETSNETKQFFLTSEDNGGADLLQNAVISKNLEMTKKLIEENSCDVNHKDKIGRSAIHHASMIGDMSVIRLLIEFGADLNISDDWDRWTPLHHACKEGNLEVVKYFINDCCADTSIRDKHGRDPKDV</sequence>
<feature type="non-terminal residue" evidence="1">
    <location>
        <position position="247"/>
    </location>
</feature>
<name>A0ACA9NC62_9GLOM</name>
<organism evidence="1 2">
    <name type="scientific">Acaulospora colombiana</name>
    <dbReference type="NCBI Taxonomy" id="27376"/>
    <lineage>
        <taxon>Eukaryota</taxon>
        <taxon>Fungi</taxon>
        <taxon>Fungi incertae sedis</taxon>
        <taxon>Mucoromycota</taxon>
        <taxon>Glomeromycotina</taxon>
        <taxon>Glomeromycetes</taxon>
        <taxon>Diversisporales</taxon>
        <taxon>Acaulosporaceae</taxon>
        <taxon>Acaulospora</taxon>
    </lineage>
</organism>